<dbReference type="SUPFAM" id="SSF52540">
    <property type="entry name" value="P-loop containing nucleoside triphosphate hydrolases"/>
    <property type="match status" value="1"/>
</dbReference>
<evidence type="ECO:0000259" key="3">
    <source>
        <dbReference type="Pfam" id="PF03976"/>
    </source>
</evidence>
<keyword evidence="1" id="KW-0808">Transferase</keyword>
<evidence type="ECO:0000256" key="2">
    <source>
        <dbReference type="ARBA" id="ARBA00022777"/>
    </source>
</evidence>
<dbReference type="Gene3D" id="3.40.50.300">
    <property type="entry name" value="P-loop containing nucleotide triphosphate hydrolases"/>
    <property type="match status" value="1"/>
</dbReference>
<keyword evidence="5" id="KW-1185">Reference proteome</keyword>
<dbReference type="InterPro" id="IPR022300">
    <property type="entry name" value="PPK2-rel_1"/>
</dbReference>
<sequence>MGKTARETFRVPADLASAADLAAIDPRARPIGPRDKSTAAQELAELGERLDTLQEAHYAEATAGGPRAVLLVLQGMDTSGKGGVIRSVGGLFNPQGLRIATFKKPTDEELRHHFLWRVRRHVPTPGHIGIFDRSHYEDVLIARVDSLVPEDVWRRRYTEIAQFEAELDAQGITILKCMLHISPKEQLERLLARLDDPAKRWKHNPADIDARRNWPAYQEAYAEALRRTDTDAAPWYVIPSDRKWYRNWAIAALLAETLAVVDPRFPKPTYDVDAERARLAAGPTH</sequence>
<evidence type="ECO:0000313" key="5">
    <source>
        <dbReference type="Proteomes" id="UP001499967"/>
    </source>
</evidence>
<organism evidence="4 5">
    <name type="scientific">Pseudonocardia zijingensis</name>
    <dbReference type="NCBI Taxonomy" id="153376"/>
    <lineage>
        <taxon>Bacteria</taxon>
        <taxon>Bacillati</taxon>
        <taxon>Actinomycetota</taxon>
        <taxon>Actinomycetes</taxon>
        <taxon>Pseudonocardiales</taxon>
        <taxon>Pseudonocardiaceae</taxon>
        <taxon>Pseudonocardia</taxon>
    </lineage>
</organism>
<dbReference type="NCBIfam" id="TIGR03709">
    <property type="entry name" value="PPK2_rel_1"/>
    <property type="match status" value="1"/>
</dbReference>
<dbReference type="EMBL" id="BAAAHP010000158">
    <property type="protein sequence ID" value="GAA0895385.1"/>
    <property type="molecule type" value="Genomic_DNA"/>
</dbReference>
<name>A0ABN1N6G9_9PSEU</name>
<dbReference type="RefSeq" id="WP_343944092.1">
    <property type="nucleotide sequence ID" value="NZ_BAAAHP010000158.1"/>
</dbReference>
<comment type="caution">
    <text evidence="4">The sequence shown here is derived from an EMBL/GenBank/DDBJ whole genome shotgun (WGS) entry which is preliminary data.</text>
</comment>
<dbReference type="Proteomes" id="UP001499967">
    <property type="component" value="Unassembled WGS sequence"/>
</dbReference>
<dbReference type="Pfam" id="PF03976">
    <property type="entry name" value="PPK2"/>
    <property type="match status" value="1"/>
</dbReference>
<dbReference type="InterPro" id="IPR027417">
    <property type="entry name" value="P-loop_NTPase"/>
</dbReference>
<dbReference type="PANTHER" id="PTHR34383">
    <property type="entry name" value="POLYPHOSPHATE:AMP PHOSPHOTRANSFERASE-RELATED"/>
    <property type="match status" value="1"/>
</dbReference>
<keyword evidence="2" id="KW-0418">Kinase</keyword>
<dbReference type="InterPro" id="IPR022488">
    <property type="entry name" value="PPK2-related"/>
</dbReference>
<dbReference type="PANTHER" id="PTHR34383:SF3">
    <property type="entry name" value="POLYPHOSPHATE:AMP PHOSPHOTRANSFERASE"/>
    <property type="match status" value="1"/>
</dbReference>
<evidence type="ECO:0000256" key="1">
    <source>
        <dbReference type="ARBA" id="ARBA00022679"/>
    </source>
</evidence>
<accession>A0ABN1N6G9</accession>
<dbReference type="InterPro" id="IPR016898">
    <property type="entry name" value="Polyphosphate_phosphotransfera"/>
</dbReference>
<reference evidence="4 5" key="1">
    <citation type="journal article" date="2019" name="Int. J. Syst. Evol. Microbiol.">
        <title>The Global Catalogue of Microorganisms (GCM) 10K type strain sequencing project: providing services to taxonomists for standard genome sequencing and annotation.</title>
        <authorList>
            <consortium name="The Broad Institute Genomics Platform"/>
            <consortium name="The Broad Institute Genome Sequencing Center for Infectious Disease"/>
            <person name="Wu L."/>
            <person name="Ma J."/>
        </authorList>
    </citation>
    <scope>NUCLEOTIDE SEQUENCE [LARGE SCALE GENOMIC DNA]</scope>
    <source>
        <strain evidence="4 5">JCM 11117</strain>
    </source>
</reference>
<protein>
    <submittedName>
        <fullName evidence="4">Polyphosphate--nucleotide phosphotransferase</fullName>
    </submittedName>
</protein>
<dbReference type="PIRSF" id="PIRSF028756">
    <property type="entry name" value="PPK2_prd"/>
    <property type="match status" value="1"/>
</dbReference>
<proteinExistence type="predicted"/>
<gene>
    <name evidence="4" type="ORF">GCM10009559_50960</name>
</gene>
<feature type="domain" description="Polyphosphate kinase-2-related" evidence="3">
    <location>
        <begin position="35"/>
        <end position="260"/>
    </location>
</feature>
<evidence type="ECO:0000313" key="4">
    <source>
        <dbReference type="EMBL" id="GAA0895385.1"/>
    </source>
</evidence>